<dbReference type="PANTHER" id="PTHR16230:SF3">
    <property type="entry name" value="BIOGENESIS OF LYSOSOMAL ORGANELLES COMPLEX-1, SUBUNIT 4, CAPPUCCINO"/>
    <property type="match status" value="1"/>
</dbReference>
<dbReference type="GO" id="GO:0031083">
    <property type="term" value="C:BLOC-1 complex"/>
    <property type="evidence" value="ECO:0007669"/>
    <property type="project" value="TreeGrafter"/>
</dbReference>
<protein>
    <submittedName>
        <fullName evidence="1">Uncharacterized protein</fullName>
    </submittedName>
</protein>
<dbReference type="InterPro" id="IPR024857">
    <property type="entry name" value="Cappuccino"/>
</dbReference>
<sequence>MPEQKEMKHASDKMIDELANDYAAYIKVNLPNETKKVHETVEDMMIRLEEFESIVGMVQNLRAECAYEHLVKFRSIHPQLLDLCRRIDALEHVVARACIDLTNLETAVETAENELGKCSTVSDRLFGILNPLSLFKSRNSEVSIASSSGLTSSPRRMPHRIDLPPIYRTEDAFKTMQ</sequence>
<gene>
    <name evidence="1" type="ORF">PV328_011673</name>
</gene>
<dbReference type="Proteomes" id="UP001168990">
    <property type="component" value="Unassembled WGS sequence"/>
</dbReference>
<keyword evidence="2" id="KW-1185">Reference proteome</keyword>
<dbReference type="PANTHER" id="PTHR16230">
    <property type="entry name" value="CAPPUCCINO"/>
    <property type="match status" value="1"/>
</dbReference>
<organism evidence="1 2">
    <name type="scientific">Microctonus aethiopoides</name>
    <dbReference type="NCBI Taxonomy" id="144406"/>
    <lineage>
        <taxon>Eukaryota</taxon>
        <taxon>Metazoa</taxon>
        <taxon>Ecdysozoa</taxon>
        <taxon>Arthropoda</taxon>
        <taxon>Hexapoda</taxon>
        <taxon>Insecta</taxon>
        <taxon>Pterygota</taxon>
        <taxon>Neoptera</taxon>
        <taxon>Endopterygota</taxon>
        <taxon>Hymenoptera</taxon>
        <taxon>Apocrita</taxon>
        <taxon>Ichneumonoidea</taxon>
        <taxon>Braconidae</taxon>
        <taxon>Euphorinae</taxon>
        <taxon>Microctonus</taxon>
    </lineage>
</organism>
<accession>A0AA39C4Y2</accession>
<proteinExistence type="predicted"/>
<reference evidence="1" key="1">
    <citation type="journal article" date="2023" name="bioRxiv">
        <title>Scaffold-level genome assemblies of two parasitoid biocontrol wasps reveal the parthenogenesis mechanism and an associated novel virus.</title>
        <authorList>
            <person name="Inwood S."/>
            <person name="Skelly J."/>
            <person name="Guhlin J."/>
            <person name="Harrop T."/>
            <person name="Goldson S."/>
            <person name="Dearden P."/>
        </authorList>
    </citation>
    <scope>NUCLEOTIDE SEQUENCE</scope>
    <source>
        <strain evidence="1">Irish</strain>
        <tissue evidence="1">Whole body</tissue>
    </source>
</reference>
<comment type="caution">
    <text evidence="1">The sequence shown here is derived from an EMBL/GenBank/DDBJ whole genome shotgun (WGS) entry which is preliminary data.</text>
</comment>
<reference evidence="1" key="2">
    <citation type="submission" date="2023-03" db="EMBL/GenBank/DDBJ databases">
        <authorList>
            <person name="Inwood S.N."/>
            <person name="Skelly J.G."/>
            <person name="Guhlin J."/>
            <person name="Harrop T.W.R."/>
            <person name="Goldson S.G."/>
            <person name="Dearden P.K."/>
        </authorList>
    </citation>
    <scope>NUCLEOTIDE SEQUENCE</scope>
    <source>
        <strain evidence="1">Irish</strain>
        <tissue evidence="1">Whole body</tissue>
    </source>
</reference>
<evidence type="ECO:0000313" key="2">
    <source>
        <dbReference type="Proteomes" id="UP001168990"/>
    </source>
</evidence>
<evidence type="ECO:0000313" key="1">
    <source>
        <dbReference type="EMBL" id="KAK0158005.1"/>
    </source>
</evidence>
<name>A0AA39C4Y2_9HYME</name>
<dbReference type="AlphaFoldDB" id="A0AA39C4Y2"/>
<dbReference type="EMBL" id="JAQQBS010001425">
    <property type="protein sequence ID" value="KAK0158005.1"/>
    <property type="molecule type" value="Genomic_DNA"/>
</dbReference>